<evidence type="ECO:0000256" key="4">
    <source>
        <dbReference type="ARBA" id="ARBA00022842"/>
    </source>
</evidence>
<evidence type="ECO:0000256" key="5">
    <source>
        <dbReference type="PROSITE-ProRule" id="PRU00409"/>
    </source>
</evidence>
<sequence>MFRRILIANRGEIAVRIIRACNDLNIESVAIYSNADRDSLHLKMATKTYLISDDPIKGYLDPDLIIQAAKETDCEAIHPGYGFLSENATFARKVVQAELVWIGPNYEVIENMGDKNKARELMQKNGIPIVPGSDPLNNLDSHSRAKIANKIGYPIILKASSGGGGRGIRVVYNESELESSFEACKREALTFFKNDDVFMEKYIQNPRHIEFQILADNYGNTIHLLERDCSIQRRHQKLIEIAPSPTMSSDLRRKMGVVAVAAAKAAKYTNAGTVEFLLDDDNKFYFMEMNTRIQVEHGVTEEITGLDLIGRQIRIANGEILDLAQSDIHAQGYAIEARINAEDVNNDFLPNPGVITAYYPALGPFVRVDSYIYKGFKIPPFYDSMIAKLIVRATSYDLAVQKLNRALNEFKIRGVKTTIPFLINICNDKDFRRGHFDTSYLEEKLQSLLPQETKDESDLIAVIATALAAQFEEQ</sequence>
<feature type="domain" description="Biotin carboxylation" evidence="7">
    <location>
        <begin position="1"/>
        <end position="446"/>
    </location>
</feature>
<keyword evidence="2 5" id="KW-0547">Nucleotide-binding</keyword>
<keyword evidence="1" id="KW-0436">Ligase</keyword>
<evidence type="ECO:0000313" key="8">
    <source>
        <dbReference type="EMBL" id="MDA3968928.1"/>
    </source>
</evidence>
<dbReference type="InterPro" id="IPR011054">
    <property type="entry name" value="Rudment_hybrid_motif"/>
</dbReference>
<dbReference type="PANTHER" id="PTHR48095">
    <property type="entry name" value="PYRUVATE CARBOXYLASE SUBUNIT A"/>
    <property type="match status" value="1"/>
</dbReference>
<keyword evidence="9" id="KW-1185">Reference proteome</keyword>
<dbReference type="InterPro" id="IPR004549">
    <property type="entry name" value="Acetyl_CoA_COase_biotin_COase"/>
</dbReference>
<dbReference type="PROSITE" id="PS50979">
    <property type="entry name" value="BC"/>
    <property type="match status" value="1"/>
</dbReference>
<dbReference type="NCBIfam" id="NF006287">
    <property type="entry name" value="PRK08463.1"/>
    <property type="match status" value="1"/>
</dbReference>
<dbReference type="InterPro" id="IPR005479">
    <property type="entry name" value="CPAse_ATP-bd"/>
</dbReference>
<dbReference type="RefSeq" id="WP_271021220.1">
    <property type="nucleotide sequence ID" value="NZ_JAQHXR010000002.1"/>
</dbReference>
<dbReference type="SUPFAM" id="SSF51246">
    <property type="entry name" value="Rudiment single hybrid motif"/>
    <property type="match status" value="1"/>
</dbReference>
<feature type="domain" description="ATP-grasp" evidence="6">
    <location>
        <begin position="119"/>
        <end position="317"/>
    </location>
</feature>
<dbReference type="NCBIfam" id="TIGR00514">
    <property type="entry name" value="accC"/>
    <property type="match status" value="1"/>
</dbReference>
<dbReference type="InterPro" id="IPR051602">
    <property type="entry name" value="ACC_Biotin_Carboxylase"/>
</dbReference>
<evidence type="ECO:0000259" key="6">
    <source>
        <dbReference type="PROSITE" id="PS50975"/>
    </source>
</evidence>
<comment type="caution">
    <text evidence="8">The sequence shown here is derived from an EMBL/GenBank/DDBJ whole genome shotgun (WGS) entry which is preliminary data.</text>
</comment>
<proteinExistence type="predicted"/>
<dbReference type="Pfam" id="PF02786">
    <property type="entry name" value="CPSase_L_D2"/>
    <property type="match status" value="1"/>
</dbReference>
<dbReference type="InterPro" id="IPR011764">
    <property type="entry name" value="Biotin_carboxylation_dom"/>
</dbReference>
<dbReference type="PROSITE" id="PS00867">
    <property type="entry name" value="CPSASE_2"/>
    <property type="match status" value="1"/>
</dbReference>
<dbReference type="InterPro" id="IPR005482">
    <property type="entry name" value="Biotin_COase_C"/>
</dbReference>
<dbReference type="InterPro" id="IPR011761">
    <property type="entry name" value="ATP-grasp"/>
</dbReference>
<dbReference type="InterPro" id="IPR016185">
    <property type="entry name" value="PreATP-grasp_dom_sf"/>
</dbReference>
<dbReference type="EMBL" id="JAQHXR010000002">
    <property type="protein sequence ID" value="MDA3968928.1"/>
    <property type="molecule type" value="Genomic_DNA"/>
</dbReference>
<dbReference type="PANTHER" id="PTHR48095:SF1">
    <property type="entry name" value="BIOTIN CARBOXYLASE"/>
    <property type="match status" value="1"/>
</dbReference>
<dbReference type="SUPFAM" id="SSF56059">
    <property type="entry name" value="Glutathione synthetase ATP-binding domain-like"/>
    <property type="match status" value="1"/>
</dbReference>
<keyword evidence="3 5" id="KW-0067">ATP-binding</keyword>
<evidence type="ECO:0000313" key="9">
    <source>
        <dbReference type="Proteomes" id="UP001210261"/>
    </source>
</evidence>
<protein>
    <submittedName>
        <fullName evidence="8">Acetyl-CoA carboxylase subunit A</fullName>
    </submittedName>
</protein>
<dbReference type="Pfam" id="PF02785">
    <property type="entry name" value="Biotin_carb_C"/>
    <property type="match status" value="1"/>
</dbReference>
<organism evidence="8 9">
    <name type="scientific">Helicobacter ibis</name>
    <dbReference type="NCBI Taxonomy" id="2962633"/>
    <lineage>
        <taxon>Bacteria</taxon>
        <taxon>Pseudomonadati</taxon>
        <taxon>Campylobacterota</taxon>
        <taxon>Epsilonproteobacteria</taxon>
        <taxon>Campylobacterales</taxon>
        <taxon>Helicobacteraceae</taxon>
        <taxon>Helicobacter</taxon>
    </lineage>
</organism>
<dbReference type="SUPFAM" id="SSF52440">
    <property type="entry name" value="PreATP-grasp domain"/>
    <property type="match status" value="1"/>
</dbReference>
<dbReference type="Proteomes" id="UP001210261">
    <property type="component" value="Unassembled WGS sequence"/>
</dbReference>
<evidence type="ECO:0000256" key="1">
    <source>
        <dbReference type="ARBA" id="ARBA00022598"/>
    </source>
</evidence>
<dbReference type="InterPro" id="IPR005481">
    <property type="entry name" value="BC-like_N"/>
</dbReference>
<evidence type="ECO:0000259" key="7">
    <source>
        <dbReference type="PROSITE" id="PS50979"/>
    </source>
</evidence>
<reference evidence="8 9" key="1">
    <citation type="submission" date="2023-01" db="EMBL/GenBank/DDBJ databases">
        <title>Description of Helicobacter ibis sp. nov. isolated from faecal droppings of black-faced ibis (Theristicus melanopis).</title>
        <authorList>
            <person name="Lopez-Cantillo M."/>
            <person name="Vidal-Veuthey B."/>
            <person name="Mella A."/>
            <person name="De La Haba R."/>
            <person name="Collado L."/>
        </authorList>
    </citation>
    <scope>NUCLEOTIDE SEQUENCE [LARGE SCALE GENOMIC DNA]</scope>
    <source>
        <strain evidence="8 9">A82</strain>
    </source>
</reference>
<gene>
    <name evidence="8" type="ORF">PF021_04475</name>
</gene>
<accession>A0ABT4VFK9</accession>
<keyword evidence="4" id="KW-0460">Magnesium</keyword>
<dbReference type="Pfam" id="PF00289">
    <property type="entry name" value="Biotin_carb_N"/>
    <property type="match status" value="1"/>
</dbReference>
<evidence type="ECO:0000256" key="2">
    <source>
        <dbReference type="ARBA" id="ARBA00022741"/>
    </source>
</evidence>
<dbReference type="PROSITE" id="PS50975">
    <property type="entry name" value="ATP_GRASP"/>
    <property type="match status" value="1"/>
</dbReference>
<name>A0ABT4VFK9_9HELI</name>
<dbReference type="Gene3D" id="3.30.470.20">
    <property type="entry name" value="ATP-grasp fold, B domain"/>
    <property type="match status" value="1"/>
</dbReference>
<dbReference type="PROSITE" id="PS00866">
    <property type="entry name" value="CPSASE_1"/>
    <property type="match status" value="1"/>
</dbReference>
<dbReference type="NCBIfam" id="NF006367">
    <property type="entry name" value="PRK08591.1"/>
    <property type="match status" value="1"/>
</dbReference>
<dbReference type="SMART" id="SM00878">
    <property type="entry name" value="Biotin_carb_C"/>
    <property type="match status" value="1"/>
</dbReference>
<evidence type="ECO:0000256" key="3">
    <source>
        <dbReference type="ARBA" id="ARBA00022840"/>
    </source>
</evidence>